<accession>A0ACC2ACV3</accession>
<evidence type="ECO:0000313" key="2">
    <source>
        <dbReference type="Proteomes" id="UP001162992"/>
    </source>
</evidence>
<protein>
    <submittedName>
        <fullName evidence="1">Uncharacterized protein</fullName>
    </submittedName>
</protein>
<sequence length="254" mass="26884">MGGQQLTSQIPPKLTSEASSLPLPPPSPPPLHHPSPASLSISTSTKSGNALQPSNSVNKSPVVNAVTGEFRMTVLLLRFMAVVLSVVNLALVIIDKQTEEIVVDLPGFTTPFVASRTARFNHSKALQFFVAANAAAGCYSLLQALRSLCFLIVGNPRVLSTKFSLWSAFLLDQALAYLLLSALGASIEVAYLAKKGDPAVGWDELCSSFRRYCSLMGASVICGFVSFCDLAALAVMSAQSLFSVHGKDTSSCSN</sequence>
<evidence type="ECO:0000313" key="1">
    <source>
        <dbReference type="EMBL" id="KAJ7515395.1"/>
    </source>
</evidence>
<proteinExistence type="predicted"/>
<comment type="caution">
    <text evidence="1">The sequence shown here is derived from an EMBL/GenBank/DDBJ whole genome shotgun (WGS) entry which is preliminary data.</text>
</comment>
<name>A0ACC2ACV3_DIPCM</name>
<dbReference type="EMBL" id="CM055113">
    <property type="protein sequence ID" value="KAJ7515395.1"/>
    <property type="molecule type" value="Genomic_DNA"/>
</dbReference>
<gene>
    <name evidence="1" type="ORF">O6H91_22G012000</name>
</gene>
<organism evidence="1 2">
    <name type="scientific">Diphasiastrum complanatum</name>
    <name type="common">Issler's clubmoss</name>
    <name type="synonym">Lycopodium complanatum</name>
    <dbReference type="NCBI Taxonomy" id="34168"/>
    <lineage>
        <taxon>Eukaryota</taxon>
        <taxon>Viridiplantae</taxon>
        <taxon>Streptophyta</taxon>
        <taxon>Embryophyta</taxon>
        <taxon>Tracheophyta</taxon>
        <taxon>Lycopodiopsida</taxon>
        <taxon>Lycopodiales</taxon>
        <taxon>Lycopodiaceae</taxon>
        <taxon>Lycopodioideae</taxon>
        <taxon>Diphasiastrum</taxon>
    </lineage>
</organism>
<dbReference type="Proteomes" id="UP001162992">
    <property type="component" value="Chromosome 22"/>
</dbReference>
<reference evidence="2" key="1">
    <citation type="journal article" date="2024" name="Proc. Natl. Acad. Sci. U.S.A.">
        <title>Extraordinary preservation of gene collinearity over three hundred million years revealed in homosporous lycophytes.</title>
        <authorList>
            <person name="Li C."/>
            <person name="Wickell D."/>
            <person name="Kuo L.Y."/>
            <person name="Chen X."/>
            <person name="Nie B."/>
            <person name="Liao X."/>
            <person name="Peng D."/>
            <person name="Ji J."/>
            <person name="Jenkins J."/>
            <person name="Williams M."/>
            <person name="Shu S."/>
            <person name="Plott C."/>
            <person name="Barry K."/>
            <person name="Rajasekar S."/>
            <person name="Grimwood J."/>
            <person name="Han X."/>
            <person name="Sun S."/>
            <person name="Hou Z."/>
            <person name="He W."/>
            <person name="Dai G."/>
            <person name="Sun C."/>
            <person name="Schmutz J."/>
            <person name="Leebens-Mack J.H."/>
            <person name="Li F.W."/>
            <person name="Wang L."/>
        </authorList>
    </citation>
    <scope>NUCLEOTIDE SEQUENCE [LARGE SCALE GENOMIC DNA]</scope>
    <source>
        <strain evidence="2">cv. PW_Plant_1</strain>
    </source>
</reference>
<keyword evidence="2" id="KW-1185">Reference proteome</keyword>